<dbReference type="PANTHER" id="PTHR34213:SF2">
    <property type="entry name" value="NUCLEAR TRANSPORT FACTOR 2 (NTF2) FAMILY PROTEIN"/>
    <property type="match status" value="1"/>
</dbReference>
<dbReference type="Proteomes" id="UP000664521">
    <property type="component" value="Unassembled WGS sequence"/>
</dbReference>
<dbReference type="Gene3D" id="3.10.450.50">
    <property type="match status" value="1"/>
</dbReference>
<dbReference type="SUPFAM" id="SSF54427">
    <property type="entry name" value="NTF2-like"/>
    <property type="match status" value="1"/>
</dbReference>
<dbReference type="InterPro" id="IPR032710">
    <property type="entry name" value="NTF2-like_dom_sf"/>
</dbReference>
<dbReference type="AlphaFoldDB" id="A0A8H3IVG4"/>
<accession>A0A8H3IVG4</accession>
<protein>
    <submittedName>
        <fullName evidence="1">Uncharacterized protein</fullName>
    </submittedName>
</protein>
<name>A0A8H3IVG4_9LECA</name>
<evidence type="ECO:0000313" key="2">
    <source>
        <dbReference type="Proteomes" id="UP000664521"/>
    </source>
</evidence>
<dbReference type="OrthoDB" id="2400485at2759"/>
<dbReference type="EMBL" id="CAJPDS010000072">
    <property type="protein sequence ID" value="CAF9934118.1"/>
    <property type="molecule type" value="Genomic_DNA"/>
</dbReference>
<comment type="caution">
    <text evidence="1">The sequence shown here is derived from an EMBL/GenBank/DDBJ whole genome shotgun (WGS) entry which is preliminary data.</text>
</comment>
<sequence length="214" mass="23785">MFTTQSHELRSFIDVHQDKPITETTVQATTSPFRTLNTMATSSSVGIHASRTPSPTEKQLIDDVLQLYQLNPTEQAYSHYSPNAVFHDPVSIAEGLDSIRSQFNGMPKLFADSVTQKCDVLADTSPNTVAINLTQHYVFKSPIPFKSKGAEKTVNSKVTFHLNGDGLIERHDEEWDHQGNPTEDDGFVGKLMEARKKTDAKLVEKLIPSDPSKV</sequence>
<evidence type="ECO:0000313" key="1">
    <source>
        <dbReference type="EMBL" id="CAF9934118.1"/>
    </source>
</evidence>
<keyword evidence="2" id="KW-1185">Reference proteome</keyword>
<reference evidence="1" key="1">
    <citation type="submission" date="2021-03" db="EMBL/GenBank/DDBJ databases">
        <authorList>
            <person name="Tagirdzhanova G."/>
        </authorList>
    </citation>
    <scope>NUCLEOTIDE SEQUENCE</scope>
</reference>
<gene>
    <name evidence="1" type="ORF">HETSPECPRED_009112</name>
</gene>
<organism evidence="1 2">
    <name type="scientific">Heterodermia speciosa</name>
    <dbReference type="NCBI Taxonomy" id="116794"/>
    <lineage>
        <taxon>Eukaryota</taxon>
        <taxon>Fungi</taxon>
        <taxon>Dikarya</taxon>
        <taxon>Ascomycota</taxon>
        <taxon>Pezizomycotina</taxon>
        <taxon>Lecanoromycetes</taxon>
        <taxon>OSLEUM clade</taxon>
        <taxon>Lecanoromycetidae</taxon>
        <taxon>Caliciales</taxon>
        <taxon>Physciaceae</taxon>
        <taxon>Heterodermia</taxon>
    </lineage>
</organism>
<dbReference type="PANTHER" id="PTHR34213">
    <property type="entry name" value="NUCLEAR TRANSPORT FACTOR 2 (NTF2) FAMILY PROTEIN"/>
    <property type="match status" value="1"/>
</dbReference>
<proteinExistence type="predicted"/>